<sequence length="266" mass="29178">MKKTPAAAAPANEFADLEALREFSSLLEQRSKLEALANEIPAQIASAQSEIDAIGAKTVDSELASLEVTEKQLSATLKQREDLEQQQVECGLRLRRLQTRLNAIEAKMPDIDAQIDLAIGAIRIEAAMASEAIQVELAEEIRSKVADLQAVYAKVRALQRLIPMARTSDFILDAYLPDLETCMRIESGTGNHYNRSPNLLAVTNPDTHAAEAQITDALKPITDALIRGRNHKSYVPLAKRPQPYIRKSIVLEGSSSSIGAELARQR</sequence>
<gene>
    <name evidence="2" type="ORF">DLM46_17620</name>
</gene>
<reference evidence="3" key="1">
    <citation type="submission" date="2018-05" db="EMBL/GenBank/DDBJ databases">
        <authorList>
            <person name="Feng T."/>
        </authorList>
    </citation>
    <scope>NUCLEOTIDE SEQUENCE [LARGE SCALE GENOMIC DNA]</scope>
    <source>
        <strain evidence="3">S27</strain>
    </source>
</reference>
<protein>
    <submittedName>
        <fullName evidence="2">Uncharacterized protein</fullName>
    </submittedName>
</protein>
<organism evidence="2 3">
    <name type="scientific">Paraburkholderia lacunae</name>
    <dbReference type="NCBI Taxonomy" id="2211104"/>
    <lineage>
        <taxon>Bacteria</taxon>
        <taxon>Pseudomonadati</taxon>
        <taxon>Pseudomonadota</taxon>
        <taxon>Betaproteobacteria</taxon>
        <taxon>Burkholderiales</taxon>
        <taxon>Burkholderiaceae</taxon>
        <taxon>Paraburkholderia</taxon>
    </lineage>
</organism>
<proteinExistence type="predicted"/>
<accession>A0A370N7M7</accession>
<evidence type="ECO:0000256" key="1">
    <source>
        <dbReference type="SAM" id="Coils"/>
    </source>
</evidence>
<keyword evidence="1" id="KW-0175">Coiled coil</keyword>
<dbReference type="AlphaFoldDB" id="A0A370N7M7"/>
<dbReference type="RefSeq" id="WP_115102012.1">
    <property type="nucleotide sequence ID" value="NZ_QHKS01000010.1"/>
</dbReference>
<evidence type="ECO:0000313" key="3">
    <source>
        <dbReference type="Proteomes" id="UP000254875"/>
    </source>
</evidence>
<name>A0A370N7M7_9BURK</name>
<dbReference type="OrthoDB" id="9101476at2"/>
<dbReference type="Proteomes" id="UP000254875">
    <property type="component" value="Unassembled WGS sequence"/>
</dbReference>
<keyword evidence="3" id="KW-1185">Reference proteome</keyword>
<evidence type="ECO:0000313" key="2">
    <source>
        <dbReference type="EMBL" id="RDK01620.1"/>
    </source>
</evidence>
<feature type="coiled-coil region" evidence="1">
    <location>
        <begin position="66"/>
        <end position="114"/>
    </location>
</feature>
<comment type="caution">
    <text evidence="2">The sequence shown here is derived from an EMBL/GenBank/DDBJ whole genome shotgun (WGS) entry which is preliminary data.</text>
</comment>
<dbReference type="EMBL" id="QHKS01000010">
    <property type="protein sequence ID" value="RDK01620.1"/>
    <property type="molecule type" value="Genomic_DNA"/>
</dbReference>